<dbReference type="OrthoDB" id="312874at2759"/>
<comment type="caution">
    <text evidence="3">The sequence shown here is derived from an EMBL/GenBank/DDBJ whole genome shotgun (WGS) entry which is preliminary data.</text>
</comment>
<feature type="compositionally biased region" description="Basic and acidic residues" evidence="1">
    <location>
        <begin position="1"/>
        <end position="11"/>
    </location>
</feature>
<evidence type="ECO:0000256" key="1">
    <source>
        <dbReference type="SAM" id="MobiDB-lite"/>
    </source>
</evidence>
<protein>
    <recommendedName>
        <fullName evidence="2">Fungal-type protein kinase domain-containing protein</fullName>
    </recommendedName>
</protein>
<dbReference type="EMBL" id="JAOTPV010000015">
    <property type="protein sequence ID" value="KAJ4474816.1"/>
    <property type="molecule type" value="Genomic_DNA"/>
</dbReference>
<sequence>MPDHSRAHALEHVTASKPIRSRSPEDATQPQPPQSSSHTQPTSFYTPASKLKAAVSGAFRTASNVEERRTIIPSLPESLENQVDTILKILAETGIIDVPNDRWAAFPVDPAKARDQENVAFQGLTTIFDAATAAAKQIDSSLEQTFCLIVHGNVAMYSDRGSSSRPDAFNKLFSKIRQEQEQMKKKEAEVDTKYTTKGKTQNQNPKPERHLVYDLANPHQFKLGDSQNARNDDFTKLVYDMEQILALDPCRDDSPLEPLSKIVRLVFGFSVARRYPERNPLTLSRQLVEIFLSLAFSSLSDMGWDPTITSLHAEQSSRMHYQIEIDGQFYTTTDVLSDCAADSPLGRATQVWKVRDSGGEIRDLKDVWLESDRLEEHKIREAILADAKALNEHPAHTFDRELEKRMLKPLAYWKVRIDEQEDDTSGIMPRGYDLDNSSLVDIITPKFPSPENRSIAISMPSDRDSASPSITVPAQRTFDDIQQPEHSHPRHKTLDKAPEENAYKKTTCRHRYHYRIVFEQCAITLYDERSLANVFRAIVEVVKALYVLHRVGWVHRLLGDFEYAIRLIDRRRHDMRTETPFFIAAETLVNGYLFTSVKRKLVAKSRSTIDFDLTKSAWWLLVYVLFFNGDEASCSLDTVGRRNKMDEIFYGRLDITDRLVFVRDFNRLSETKRYLSPSFGPAIVILVELADLLSSAYENSEKTYPARIDDQYYNIHEDFLDPLLSDEYLVPLSHITLVPVKENPSKRTNAIPSEEERVTKFVEIQWFNVQRPKMQQPLFTDVLAQTII</sequence>
<dbReference type="InterPro" id="IPR040976">
    <property type="entry name" value="Pkinase_fungal"/>
</dbReference>
<name>A0A9W9DKK1_9AGAR</name>
<dbReference type="AlphaFoldDB" id="A0A9W9DKK1"/>
<dbReference type="Proteomes" id="UP001150266">
    <property type="component" value="Unassembled WGS sequence"/>
</dbReference>
<evidence type="ECO:0000313" key="4">
    <source>
        <dbReference type="Proteomes" id="UP001150266"/>
    </source>
</evidence>
<evidence type="ECO:0000313" key="3">
    <source>
        <dbReference type="EMBL" id="KAJ4474816.1"/>
    </source>
</evidence>
<dbReference type="InterPro" id="IPR011009">
    <property type="entry name" value="Kinase-like_dom_sf"/>
</dbReference>
<feature type="compositionally biased region" description="Low complexity" evidence="1">
    <location>
        <begin position="34"/>
        <end position="43"/>
    </location>
</feature>
<feature type="region of interest" description="Disordered" evidence="1">
    <location>
        <begin position="1"/>
        <end position="44"/>
    </location>
</feature>
<accession>A0A9W9DKK1</accession>
<dbReference type="Pfam" id="PF17667">
    <property type="entry name" value="Pkinase_fungal"/>
    <property type="match status" value="1"/>
</dbReference>
<reference evidence="3" key="1">
    <citation type="submission" date="2022-08" db="EMBL/GenBank/DDBJ databases">
        <title>A Global Phylogenomic Analysis of the Shiitake Genus Lentinula.</title>
        <authorList>
            <consortium name="DOE Joint Genome Institute"/>
            <person name="Sierra-Patev S."/>
            <person name="Min B."/>
            <person name="Naranjo-Ortiz M."/>
            <person name="Looney B."/>
            <person name="Konkel Z."/>
            <person name="Slot J.C."/>
            <person name="Sakamoto Y."/>
            <person name="Steenwyk J.L."/>
            <person name="Rokas A."/>
            <person name="Carro J."/>
            <person name="Camarero S."/>
            <person name="Ferreira P."/>
            <person name="Molpeceres G."/>
            <person name="Ruiz-Duenas F.J."/>
            <person name="Serrano A."/>
            <person name="Henrissat B."/>
            <person name="Drula E."/>
            <person name="Hughes K.W."/>
            <person name="Mata J.L."/>
            <person name="Ishikawa N.K."/>
            <person name="Vargas-Isla R."/>
            <person name="Ushijima S."/>
            <person name="Smith C.A."/>
            <person name="Ahrendt S."/>
            <person name="Andreopoulos W."/>
            <person name="He G."/>
            <person name="Labutti K."/>
            <person name="Lipzen A."/>
            <person name="Ng V."/>
            <person name="Riley R."/>
            <person name="Sandor L."/>
            <person name="Barry K."/>
            <person name="Martinez A.T."/>
            <person name="Xiao Y."/>
            <person name="Gibbons J.G."/>
            <person name="Terashima K."/>
            <person name="Grigoriev I.V."/>
            <person name="Hibbett D.S."/>
        </authorList>
    </citation>
    <scope>NUCLEOTIDE SEQUENCE</scope>
    <source>
        <strain evidence="3">JLM2183</strain>
    </source>
</reference>
<dbReference type="SUPFAM" id="SSF56112">
    <property type="entry name" value="Protein kinase-like (PK-like)"/>
    <property type="match status" value="1"/>
</dbReference>
<proteinExistence type="predicted"/>
<keyword evidence="4" id="KW-1185">Reference proteome</keyword>
<evidence type="ECO:0000259" key="2">
    <source>
        <dbReference type="Pfam" id="PF17667"/>
    </source>
</evidence>
<organism evidence="3 4">
    <name type="scientific">Lentinula aciculospora</name>
    <dbReference type="NCBI Taxonomy" id="153920"/>
    <lineage>
        <taxon>Eukaryota</taxon>
        <taxon>Fungi</taxon>
        <taxon>Dikarya</taxon>
        <taxon>Basidiomycota</taxon>
        <taxon>Agaricomycotina</taxon>
        <taxon>Agaricomycetes</taxon>
        <taxon>Agaricomycetidae</taxon>
        <taxon>Agaricales</taxon>
        <taxon>Marasmiineae</taxon>
        <taxon>Omphalotaceae</taxon>
        <taxon>Lentinula</taxon>
    </lineage>
</organism>
<feature type="domain" description="Fungal-type protein kinase" evidence="2">
    <location>
        <begin position="285"/>
        <end position="556"/>
    </location>
</feature>
<gene>
    <name evidence="3" type="ORF">J3R30DRAFT_3775782</name>
</gene>